<dbReference type="InterPro" id="IPR000477">
    <property type="entry name" value="RT_dom"/>
</dbReference>
<reference evidence="3" key="1">
    <citation type="submission" date="2025-08" db="UniProtKB">
        <authorList>
            <consortium name="RefSeq"/>
        </authorList>
    </citation>
    <scope>IDENTIFICATION</scope>
    <source>
        <tissue evidence="3">Whole body</tissue>
    </source>
</reference>
<accession>A0ABM4AVD6</accession>
<dbReference type="PANTHER" id="PTHR21301:SF11">
    <property type="entry name" value="GIY-YIG DOMAIN-CONTAINING PROTEIN"/>
    <property type="match status" value="1"/>
</dbReference>
<dbReference type="InterPro" id="IPR043502">
    <property type="entry name" value="DNA/RNA_pol_sf"/>
</dbReference>
<dbReference type="RefSeq" id="XP_064075260.1">
    <property type="nucleotide sequence ID" value="XM_064219190.1"/>
</dbReference>
<dbReference type="SUPFAM" id="SSF56672">
    <property type="entry name" value="DNA/RNA polymerases"/>
    <property type="match status" value="1"/>
</dbReference>
<name>A0ABM4AVD6_VANTA</name>
<gene>
    <name evidence="3" type="primary">LOC135194176</name>
</gene>
<dbReference type="Pfam" id="PF00078">
    <property type="entry name" value="RVT_1"/>
    <property type="match status" value="1"/>
</dbReference>
<dbReference type="CDD" id="cd00304">
    <property type="entry name" value="RT_like"/>
    <property type="match status" value="1"/>
</dbReference>
<dbReference type="GeneID" id="135194176"/>
<organism evidence="2 3">
    <name type="scientific">Vanessa tameamea</name>
    <name type="common">Kamehameha butterfly</name>
    <dbReference type="NCBI Taxonomy" id="334116"/>
    <lineage>
        <taxon>Eukaryota</taxon>
        <taxon>Metazoa</taxon>
        <taxon>Ecdysozoa</taxon>
        <taxon>Arthropoda</taxon>
        <taxon>Hexapoda</taxon>
        <taxon>Insecta</taxon>
        <taxon>Pterygota</taxon>
        <taxon>Neoptera</taxon>
        <taxon>Endopterygota</taxon>
        <taxon>Lepidoptera</taxon>
        <taxon>Glossata</taxon>
        <taxon>Ditrysia</taxon>
        <taxon>Papilionoidea</taxon>
        <taxon>Nymphalidae</taxon>
        <taxon>Nymphalinae</taxon>
        <taxon>Vanessa</taxon>
    </lineage>
</organism>
<evidence type="ECO:0000313" key="3">
    <source>
        <dbReference type="RefSeq" id="XP_064075260.1"/>
    </source>
</evidence>
<dbReference type="Proteomes" id="UP001652626">
    <property type="component" value="Chromosome 26"/>
</dbReference>
<dbReference type="PANTHER" id="PTHR21301">
    <property type="entry name" value="REVERSE TRANSCRIPTASE"/>
    <property type="match status" value="1"/>
</dbReference>
<evidence type="ECO:0000259" key="1">
    <source>
        <dbReference type="PROSITE" id="PS50878"/>
    </source>
</evidence>
<sequence length="678" mass="77176">MSCIVYILSAAQRFRESSAFKKERKFERLVKRQKPTGFNSKNSNDTRTVINLSKKELKQGAREVLEKGLNFAPTPKCIPYEDVIGSVEEVIQRNNIPTFEADILRQDAALILRQSKPPKPNITSDQLSALRELQKDEDLIVLRADKGNATVVMDVTDYDKKIRHLLSDVNTYRKVTYDPTARTNRATTTLIKTYRDAIGHETTKYLLRPRNIQPPKLYGLPKIHKPNIPLRPIVSQIDSPTYELAKHVSKVLQPLAGQTKSHVKDSRRFVDILRSTTVDPDDLMVSFDVESLFTNVPVSECMDVIKVKLQLNNIPAEYIKLLHHCLETSYFVYQGEYYLQIDGVAMGSPVAPLVANIWMEHFEEIAMSTAKAVTTIKLWKRYVDDVFAIIKGDSDSATNFLNHLNSIHRKIKFNCEMEKNRKMAFLDVEIGVRMDGSVSHTVYRKTTHTDRYLHANSHHHPRHLNAVVASLTNRAYDLCDEDHLQSELAHVEKVLQRNGYKVGNTATRDHKLLRQYRVERQPAFMPYVKGVTDKIARVLGKYAVKTIFTPFKKIGQMLRSPKDSFPLEKPGVYKIDCSCGKSYVGQTKRTVSCRINEHIKAMIGGEDWDMMTNGGLVSSPEIPFGNKGEFFDLSLELDPKSLDCKCSASNRRTGLTANINRDRNLIILTDVSIELHLS</sequence>
<dbReference type="InterPro" id="IPR058912">
    <property type="entry name" value="HTH_animal"/>
</dbReference>
<keyword evidence="2" id="KW-1185">Reference proteome</keyword>
<dbReference type="Pfam" id="PF26215">
    <property type="entry name" value="HTH_animal"/>
    <property type="match status" value="1"/>
</dbReference>
<protein>
    <submittedName>
        <fullName evidence="3">Uncharacterized protein LOC135194176</fullName>
    </submittedName>
</protein>
<evidence type="ECO:0000313" key="2">
    <source>
        <dbReference type="Proteomes" id="UP001652626"/>
    </source>
</evidence>
<proteinExistence type="predicted"/>
<feature type="domain" description="Reverse transcriptase" evidence="1">
    <location>
        <begin position="201"/>
        <end position="434"/>
    </location>
</feature>
<dbReference type="PROSITE" id="PS50878">
    <property type="entry name" value="RT_POL"/>
    <property type="match status" value="1"/>
</dbReference>